<reference evidence="2" key="1">
    <citation type="submission" date="2024-05" db="EMBL/GenBank/DDBJ databases">
        <title>Planctomycetes of the genus Singulisphaera possess chitinolytic capabilities.</title>
        <authorList>
            <person name="Ivanova A."/>
        </authorList>
    </citation>
    <scope>NUCLEOTIDE SEQUENCE</scope>
    <source>
        <strain evidence="2">Ch08T</strain>
    </source>
</reference>
<accession>A0AAU7CNM8</accession>
<evidence type="ECO:0000313" key="2">
    <source>
        <dbReference type="EMBL" id="XBH06196.1"/>
    </source>
</evidence>
<proteinExistence type="predicted"/>
<feature type="compositionally biased region" description="Basic and acidic residues" evidence="1">
    <location>
        <begin position="247"/>
        <end position="258"/>
    </location>
</feature>
<protein>
    <recommendedName>
        <fullName evidence="3">Tetratricopeptide repeat protein</fullName>
    </recommendedName>
</protein>
<evidence type="ECO:0008006" key="3">
    <source>
        <dbReference type="Google" id="ProtNLM"/>
    </source>
</evidence>
<dbReference type="RefSeq" id="WP_406699046.1">
    <property type="nucleotide sequence ID" value="NZ_CP155447.1"/>
</dbReference>
<dbReference type="InterPro" id="IPR011990">
    <property type="entry name" value="TPR-like_helical_dom_sf"/>
</dbReference>
<feature type="region of interest" description="Disordered" evidence="1">
    <location>
        <begin position="426"/>
        <end position="445"/>
    </location>
</feature>
<name>A0AAU7CNM8_9BACT</name>
<organism evidence="2">
    <name type="scientific">Singulisphaera sp. Ch08</name>
    <dbReference type="NCBI Taxonomy" id="3120278"/>
    <lineage>
        <taxon>Bacteria</taxon>
        <taxon>Pseudomonadati</taxon>
        <taxon>Planctomycetota</taxon>
        <taxon>Planctomycetia</taxon>
        <taxon>Isosphaerales</taxon>
        <taxon>Isosphaeraceae</taxon>
        <taxon>Singulisphaera</taxon>
    </lineage>
</organism>
<feature type="region of interest" description="Disordered" evidence="1">
    <location>
        <begin position="223"/>
        <end position="417"/>
    </location>
</feature>
<dbReference type="EMBL" id="CP155447">
    <property type="protein sequence ID" value="XBH06196.1"/>
    <property type="molecule type" value="Genomic_DNA"/>
</dbReference>
<dbReference type="AlphaFoldDB" id="A0AAU7CNM8"/>
<sequence length="584" mass="61401">MHRIMGILVVLLCPVLLIGGEPTPVAKAANLIPDPDYLPKVGDRAVLYSLDSEKIPFDLWCATTSENCRNFIKSMFATDDQGEEANDPSIEAKIVHLTPKTDVQLLSVETVEVEGGKDGAPLKCTYFAIRVLSGPFQGQTLYTLDFHITRLVAPPVPHGAADGDKAAKSIAPGSAPTQVLFDTANVPATEQEAAKLPEPPAPAPAAAPALIELETPDVLAAKQEAAKRPEPPAPAPARIELETPDDLTSKREAAKRPEPPVPVPARIELEIPDDLTSKQEAAKLPEPPAPAPARIELETPDVPTKPIQETAGISAVAPSTLPEASSLPEPVGLESAAPAQDVSSSSAPSPKSHVDILTAETSRRVIPGVEPPALADSSPSSRPASLAQPTLASASPEPPAAPAQLSLPLTPLPEPDIASRAIVRESSAGRPPAVSSPRAQTTGISSQIDRRMLSNPARGVVSAPAKPLSAPEMLTGARARDTAGKTVEALVAYRTLERTHPGSRESRIAIERIKGLTEKLQVDAQEVRAASVMKQAREIEAAGKRTLALSYFQQIVKVYPKTPTARLASEHIKSMGTSSPSPGN</sequence>
<evidence type="ECO:0000256" key="1">
    <source>
        <dbReference type="SAM" id="MobiDB-lite"/>
    </source>
</evidence>
<dbReference type="Gene3D" id="1.25.40.10">
    <property type="entry name" value="Tetratricopeptide repeat domain"/>
    <property type="match status" value="1"/>
</dbReference>
<gene>
    <name evidence="2" type="ORF">V5E97_09215</name>
</gene>
<feature type="compositionally biased region" description="Low complexity" evidence="1">
    <location>
        <begin position="335"/>
        <end position="351"/>
    </location>
</feature>